<dbReference type="InterPro" id="IPR029063">
    <property type="entry name" value="SAM-dependent_MTases_sf"/>
</dbReference>
<dbReference type="SUPFAM" id="SSF46785">
    <property type="entry name" value="Winged helix' DNA-binding domain"/>
    <property type="match status" value="1"/>
</dbReference>
<dbReference type="InterPro" id="IPR036390">
    <property type="entry name" value="WH_DNA-bd_sf"/>
</dbReference>
<evidence type="ECO:0000256" key="2">
    <source>
        <dbReference type="ARBA" id="ARBA00022679"/>
    </source>
</evidence>
<dbReference type="InterPro" id="IPR016461">
    <property type="entry name" value="COMT-like"/>
</dbReference>
<dbReference type="PROSITE" id="PS51683">
    <property type="entry name" value="SAM_OMT_II"/>
    <property type="match status" value="1"/>
</dbReference>
<dbReference type="PANTHER" id="PTHR43712:SF16">
    <property type="entry name" value="O-METHYLTRANSFERASE ELCB"/>
    <property type="match status" value="1"/>
</dbReference>
<feature type="domain" description="O-methyltransferase C-terminal" evidence="4">
    <location>
        <begin position="218"/>
        <end position="414"/>
    </location>
</feature>
<reference evidence="5 6" key="1">
    <citation type="submission" date="2024-02" db="EMBL/GenBank/DDBJ databases">
        <title>De novo assembly and annotation of 12 fungi associated with fruit tree decline syndrome in Ontario, Canada.</title>
        <authorList>
            <person name="Sulman M."/>
            <person name="Ellouze W."/>
            <person name="Ilyukhin E."/>
        </authorList>
    </citation>
    <scope>NUCLEOTIDE SEQUENCE [LARGE SCALE GENOMIC DNA]</scope>
    <source>
        <strain evidence="5 6">M11/M66-122</strain>
    </source>
</reference>
<name>A0AAN9YQ40_9PEZI</name>
<evidence type="ECO:0000256" key="3">
    <source>
        <dbReference type="ARBA" id="ARBA00022691"/>
    </source>
</evidence>
<dbReference type="GO" id="GO:0008171">
    <property type="term" value="F:O-methyltransferase activity"/>
    <property type="evidence" value="ECO:0007669"/>
    <property type="project" value="InterPro"/>
</dbReference>
<evidence type="ECO:0000313" key="5">
    <source>
        <dbReference type="EMBL" id="KAK7754818.1"/>
    </source>
</evidence>
<dbReference type="Proteomes" id="UP001320420">
    <property type="component" value="Unassembled WGS sequence"/>
</dbReference>
<dbReference type="Gene3D" id="3.40.50.150">
    <property type="entry name" value="Vaccinia Virus protein VP39"/>
    <property type="match status" value="1"/>
</dbReference>
<dbReference type="GO" id="GO:0032259">
    <property type="term" value="P:methylation"/>
    <property type="evidence" value="ECO:0007669"/>
    <property type="project" value="UniProtKB-KW"/>
</dbReference>
<dbReference type="Pfam" id="PF00891">
    <property type="entry name" value="Methyltransf_2"/>
    <property type="match status" value="1"/>
</dbReference>
<evidence type="ECO:0000313" key="6">
    <source>
        <dbReference type="Proteomes" id="UP001320420"/>
    </source>
</evidence>
<dbReference type="InterPro" id="IPR001077">
    <property type="entry name" value="COMT_C"/>
</dbReference>
<organism evidence="5 6">
    <name type="scientific">Diatrype stigma</name>
    <dbReference type="NCBI Taxonomy" id="117547"/>
    <lineage>
        <taxon>Eukaryota</taxon>
        <taxon>Fungi</taxon>
        <taxon>Dikarya</taxon>
        <taxon>Ascomycota</taxon>
        <taxon>Pezizomycotina</taxon>
        <taxon>Sordariomycetes</taxon>
        <taxon>Xylariomycetidae</taxon>
        <taxon>Xylariales</taxon>
        <taxon>Diatrypaceae</taxon>
        <taxon>Diatrype</taxon>
    </lineage>
</organism>
<dbReference type="EMBL" id="JAKJXP020000017">
    <property type="protein sequence ID" value="KAK7754818.1"/>
    <property type="molecule type" value="Genomic_DNA"/>
</dbReference>
<keyword evidence="2" id="KW-0808">Transferase</keyword>
<dbReference type="SUPFAM" id="SSF53335">
    <property type="entry name" value="S-adenosyl-L-methionine-dependent methyltransferases"/>
    <property type="match status" value="1"/>
</dbReference>
<keyword evidence="3" id="KW-0949">S-adenosyl-L-methionine</keyword>
<protein>
    <recommendedName>
        <fullName evidence="4">O-methyltransferase C-terminal domain-containing protein</fullName>
    </recommendedName>
</protein>
<proteinExistence type="predicted"/>
<keyword evidence="1" id="KW-0489">Methyltransferase</keyword>
<comment type="caution">
    <text evidence="5">The sequence shown here is derived from an EMBL/GenBank/DDBJ whole genome shotgun (WGS) entry which is preliminary data.</text>
</comment>
<evidence type="ECO:0000256" key="1">
    <source>
        <dbReference type="ARBA" id="ARBA00022603"/>
    </source>
</evidence>
<evidence type="ECO:0000259" key="4">
    <source>
        <dbReference type="Pfam" id="PF00891"/>
    </source>
</evidence>
<dbReference type="InterPro" id="IPR036388">
    <property type="entry name" value="WH-like_DNA-bd_sf"/>
</dbReference>
<sequence>MYTPIPKQEVSIAALAERISSSCSQIRDYLAASSLPEPTFVATAAGNGGGIPDTIEYEALRAPLNDALHDLLRLINGPVNTLTELVFSHYDLAALQIALDRRFFDHVPLPEAKERELSAKADTEKPKLSVAGIARKAGMDEDRTGRVLGLLATHRIFEEVGAEVGAGGSFFAHTASSAFLARNPDFHAVAEMQMDDMFRVAPEASAMISGNPFGSDPSQSVFHQRHGTSLYQYYEQRPEKARRFARAMSCWSQVNRHVDELYGFPWASLGNGTVVDVGGGNGHTSVELARFIVQDISPHMLSEADQDVGGRVTFQQHDFFNSQPVRQASAFVIRQCLHNYDDPDAARILRAVVPALEQCAARTPLLISDIIVPEPGTAARCQEHHLRQIDCCMMVLQGAKERTKGGFNKIIKEADERLQIISLRFRMGHQWAEDFEQENHNH</sequence>
<dbReference type="Gene3D" id="1.10.10.10">
    <property type="entry name" value="Winged helix-like DNA-binding domain superfamily/Winged helix DNA-binding domain"/>
    <property type="match status" value="1"/>
</dbReference>
<dbReference type="AlphaFoldDB" id="A0AAN9YQ40"/>
<accession>A0AAN9YQ40</accession>
<keyword evidence="6" id="KW-1185">Reference proteome</keyword>
<gene>
    <name evidence="5" type="ORF">SLS62_003132</name>
</gene>
<dbReference type="CDD" id="cd02440">
    <property type="entry name" value="AdoMet_MTases"/>
    <property type="match status" value="1"/>
</dbReference>
<dbReference type="PANTHER" id="PTHR43712">
    <property type="entry name" value="PUTATIVE (AFU_ORTHOLOGUE AFUA_4G14580)-RELATED"/>
    <property type="match status" value="1"/>
</dbReference>